<evidence type="ECO:0000256" key="3">
    <source>
        <dbReference type="RuleBase" id="RU362026"/>
    </source>
</evidence>
<dbReference type="GO" id="GO:0032259">
    <property type="term" value="P:methylation"/>
    <property type="evidence" value="ECO:0007669"/>
    <property type="project" value="UniProtKB-KW"/>
</dbReference>
<evidence type="ECO:0000259" key="4">
    <source>
        <dbReference type="Pfam" id="PF01555"/>
    </source>
</evidence>
<dbReference type="GO" id="GO:0008170">
    <property type="term" value="F:N-methyltransferase activity"/>
    <property type="evidence" value="ECO:0007669"/>
    <property type="project" value="InterPro"/>
</dbReference>
<keyword evidence="2" id="KW-0808">Transferase</keyword>
<dbReference type="InterPro" id="IPR029063">
    <property type="entry name" value="SAM-dependent_MTases_sf"/>
</dbReference>
<keyword evidence="1 5" id="KW-0489">Methyltransferase</keyword>
<dbReference type="Gene3D" id="3.40.50.150">
    <property type="entry name" value="Vaccinia Virus protein VP39"/>
    <property type="match status" value="1"/>
</dbReference>
<accession>A0AAD1KVW4</accession>
<dbReference type="Proteomes" id="UP000825379">
    <property type="component" value="Plasmid pAA1-1b"/>
</dbReference>
<evidence type="ECO:0000313" key="6">
    <source>
        <dbReference type="Proteomes" id="UP000825379"/>
    </source>
</evidence>
<evidence type="ECO:0000256" key="1">
    <source>
        <dbReference type="ARBA" id="ARBA00022603"/>
    </source>
</evidence>
<protein>
    <recommendedName>
        <fullName evidence="3">Methyltransferase</fullName>
        <ecNumber evidence="3">2.1.1.-</ecNumber>
    </recommendedName>
</protein>
<geneLocation type="plasmid" evidence="5 6">
    <name>pAA1-1b</name>
</geneLocation>
<dbReference type="GO" id="GO:0003677">
    <property type="term" value="F:DNA binding"/>
    <property type="evidence" value="ECO:0007669"/>
    <property type="project" value="InterPro"/>
</dbReference>
<dbReference type="AlphaFoldDB" id="A0AAD1KVW4"/>
<dbReference type="SUPFAM" id="SSF53335">
    <property type="entry name" value="S-adenosyl-L-methionine-dependent methyltransferases"/>
    <property type="match status" value="1"/>
</dbReference>
<dbReference type="RefSeq" id="WP_223969379.1">
    <property type="nucleotide sequence ID" value="NZ_AP024927.1"/>
</dbReference>
<dbReference type="PRINTS" id="PR00508">
    <property type="entry name" value="S21N4MTFRASE"/>
</dbReference>
<keyword evidence="5" id="KW-0614">Plasmid</keyword>
<dbReference type="PANTHER" id="PTHR13370">
    <property type="entry name" value="RNA METHYLASE-RELATED"/>
    <property type="match status" value="1"/>
</dbReference>
<name>A0AAD1KVW4_THETH</name>
<proteinExistence type="inferred from homology"/>
<dbReference type="REBASE" id="515517">
    <property type="entry name" value="M.TthAA11ORF21850P"/>
</dbReference>
<sequence length="259" mass="28947">MDSSWNPERLKRSTRSQAVKHLPGGMRFDPSQGLRLQGWYREVASRVFRVLKPGAFFLSFASPRLVHRTAVAVEAAGFHIRDIFVWVYPEGRAKAQSLARYSPVADERLAYWKTPQVRGCYEPIVVAQKPPEGPLVKNFLAWGVGLYDFSQRLEGGRAPANVLASPEVPFLPPIFFVPKPSKAEKGPGNDHPTVKPLALLRYLIRLTTEKGAVVLDPFAGSGSTLVAARLEGRRFVGIEIHEHYLRIAKRRLEVLSSLP</sequence>
<reference evidence="5" key="1">
    <citation type="submission" date="2021-07" db="EMBL/GenBank/DDBJ databases">
        <title>Complete genome sequences of four Thermus thermophilus strains isolated from Arima Hot Spring in Japan.</title>
        <authorList>
            <person name="Tomariguchi N."/>
            <person name="Ueno Y."/>
            <person name="Miyazaki K."/>
        </authorList>
    </citation>
    <scope>NUCLEOTIDE SEQUENCE</scope>
    <source>
        <strain evidence="5">AA1-1</strain>
        <plasmid evidence="5">pAA1-1b</plasmid>
    </source>
</reference>
<evidence type="ECO:0000256" key="2">
    <source>
        <dbReference type="ARBA" id="ARBA00022679"/>
    </source>
</evidence>
<dbReference type="InterPro" id="IPR002941">
    <property type="entry name" value="DNA_methylase_N4/N6"/>
</dbReference>
<dbReference type="Pfam" id="PF01555">
    <property type="entry name" value="N6_N4_Mtase"/>
    <property type="match status" value="1"/>
</dbReference>
<dbReference type="InterPro" id="IPR001091">
    <property type="entry name" value="RM_Methyltransferase"/>
</dbReference>
<dbReference type="EC" id="2.1.1.-" evidence="3"/>
<dbReference type="GO" id="GO:0009007">
    <property type="term" value="F:site-specific DNA-methyltransferase (adenine-specific) activity"/>
    <property type="evidence" value="ECO:0007669"/>
    <property type="project" value="TreeGrafter"/>
</dbReference>
<evidence type="ECO:0000313" key="5">
    <source>
        <dbReference type="EMBL" id="BCZ88003.1"/>
    </source>
</evidence>
<organism evidence="5 6">
    <name type="scientific">Thermus thermophilus</name>
    <dbReference type="NCBI Taxonomy" id="274"/>
    <lineage>
        <taxon>Bacteria</taxon>
        <taxon>Thermotogati</taxon>
        <taxon>Deinococcota</taxon>
        <taxon>Deinococci</taxon>
        <taxon>Thermales</taxon>
        <taxon>Thermaceae</taxon>
        <taxon>Thermus</taxon>
    </lineage>
</organism>
<dbReference type="PANTHER" id="PTHR13370:SF3">
    <property type="entry name" value="TRNA (GUANINE(10)-N2)-METHYLTRANSFERASE HOMOLOG"/>
    <property type="match status" value="1"/>
</dbReference>
<gene>
    <name evidence="5" type="primary">hindIIIM</name>
    <name evidence="5" type="ORF">TthAA11_21850</name>
</gene>
<dbReference type="GO" id="GO:0005737">
    <property type="term" value="C:cytoplasm"/>
    <property type="evidence" value="ECO:0007669"/>
    <property type="project" value="TreeGrafter"/>
</dbReference>
<feature type="domain" description="DNA methylase N-4/N-6" evidence="4">
    <location>
        <begin position="38"/>
        <end position="249"/>
    </location>
</feature>
<dbReference type="EMBL" id="AP024927">
    <property type="protein sequence ID" value="BCZ88003.1"/>
    <property type="molecule type" value="Genomic_DNA"/>
</dbReference>
<comment type="similarity">
    <text evidence="3">Belongs to the N(4)/N(6)-methyltransferase family.</text>
</comment>